<dbReference type="RefSeq" id="WP_168660950.1">
    <property type="nucleotide sequence ID" value="NZ_CP051180.1"/>
</dbReference>
<evidence type="ECO:0000259" key="1">
    <source>
        <dbReference type="PROSITE" id="PS50801"/>
    </source>
</evidence>
<dbReference type="InterPro" id="IPR051932">
    <property type="entry name" value="Bact_StressResp_Reg"/>
</dbReference>
<accession>A0A6H1UF33</accession>
<dbReference type="Gene3D" id="3.30.750.24">
    <property type="entry name" value="STAS domain"/>
    <property type="match status" value="1"/>
</dbReference>
<dbReference type="PANTHER" id="PTHR33745">
    <property type="entry name" value="RSBT ANTAGONIST PROTEIN RSBS-RELATED"/>
    <property type="match status" value="1"/>
</dbReference>
<dbReference type="SUPFAM" id="SSF52091">
    <property type="entry name" value="SpoIIaa-like"/>
    <property type="match status" value="1"/>
</dbReference>
<organism evidence="2 3">
    <name type="scientific">Ferrimonas lipolytica</name>
    <dbReference type="NCBI Taxonomy" id="2724191"/>
    <lineage>
        <taxon>Bacteria</taxon>
        <taxon>Pseudomonadati</taxon>
        <taxon>Pseudomonadota</taxon>
        <taxon>Gammaproteobacteria</taxon>
        <taxon>Alteromonadales</taxon>
        <taxon>Ferrimonadaceae</taxon>
        <taxon>Ferrimonas</taxon>
    </lineage>
</organism>
<dbReference type="Proteomes" id="UP000501602">
    <property type="component" value="Chromosome"/>
</dbReference>
<dbReference type="InterPro" id="IPR036513">
    <property type="entry name" value="STAS_dom_sf"/>
</dbReference>
<keyword evidence="3" id="KW-1185">Reference proteome</keyword>
<gene>
    <name evidence="2" type="ORF">HER31_12760</name>
</gene>
<dbReference type="PROSITE" id="PS50801">
    <property type="entry name" value="STAS"/>
    <property type="match status" value="1"/>
</dbReference>
<protein>
    <submittedName>
        <fullName evidence="2">STAS domain-containing protein</fullName>
    </submittedName>
</protein>
<dbReference type="EMBL" id="CP051180">
    <property type="protein sequence ID" value="QIZ77691.1"/>
    <property type="molecule type" value="Genomic_DNA"/>
</dbReference>
<sequence>MSNESSIVLNKIERRLIATVQSTLTDEVLARFQQQLLLRLTELQLDYLLCDLSGIDIIDIEEFEALSNIFKMASLMGVNTILVGLNPGLAATIVDFDLDTSAFMFARNIEHGLELSCHG</sequence>
<name>A0A6H1UF33_9GAMM</name>
<dbReference type="AlphaFoldDB" id="A0A6H1UF33"/>
<dbReference type="InterPro" id="IPR002645">
    <property type="entry name" value="STAS_dom"/>
</dbReference>
<feature type="domain" description="STAS" evidence="1">
    <location>
        <begin position="1"/>
        <end position="116"/>
    </location>
</feature>
<dbReference type="PANTHER" id="PTHR33745:SF1">
    <property type="entry name" value="RSBT ANTAGONIST PROTEIN RSBS"/>
    <property type="match status" value="1"/>
</dbReference>
<dbReference type="KEGG" id="fes:HER31_12760"/>
<evidence type="ECO:0000313" key="2">
    <source>
        <dbReference type="EMBL" id="QIZ77691.1"/>
    </source>
</evidence>
<dbReference type="Pfam" id="PF01740">
    <property type="entry name" value="STAS"/>
    <property type="match status" value="1"/>
</dbReference>
<proteinExistence type="predicted"/>
<evidence type="ECO:0000313" key="3">
    <source>
        <dbReference type="Proteomes" id="UP000501602"/>
    </source>
</evidence>
<reference evidence="2 3" key="1">
    <citation type="submission" date="2020-04" db="EMBL/GenBank/DDBJ databases">
        <title>Ferrimonas sp. S7 isolated from sea water.</title>
        <authorList>
            <person name="Bae S.S."/>
            <person name="Baek K."/>
        </authorList>
    </citation>
    <scope>NUCLEOTIDE SEQUENCE [LARGE SCALE GENOMIC DNA]</scope>
    <source>
        <strain evidence="2 3">S7</strain>
    </source>
</reference>